<organism evidence="1 2">
    <name type="scientific">Desulfobotulus mexicanus</name>
    <dbReference type="NCBI Taxonomy" id="2586642"/>
    <lineage>
        <taxon>Bacteria</taxon>
        <taxon>Pseudomonadati</taxon>
        <taxon>Thermodesulfobacteriota</taxon>
        <taxon>Desulfobacteria</taxon>
        <taxon>Desulfobacterales</taxon>
        <taxon>Desulfobacteraceae</taxon>
        <taxon>Desulfobotulus</taxon>
    </lineage>
</organism>
<comment type="caution">
    <text evidence="1">The sequence shown here is derived from an EMBL/GenBank/DDBJ whole genome shotgun (WGS) entry which is preliminary data.</text>
</comment>
<dbReference type="Proteomes" id="UP000321899">
    <property type="component" value="Unassembled WGS sequence"/>
</dbReference>
<dbReference type="InterPro" id="IPR014995">
    <property type="entry name" value="DUF1844"/>
</dbReference>
<proteinExistence type="predicted"/>
<reference evidence="1 2" key="1">
    <citation type="submission" date="2019-06" db="EMBL/GenBank/DDBJ databases">
        <title>Desulfobotulus mexicanus sp. nov., a novel sulfate-reducing bacterium isolated from the sediment of an alkaline crater lake in Mexico.</title>
        <authorList>
            <person name="Hirschler-Rea A."/>
        </authorList>
    </citation>
    <scope>NUCLEOTIDE SEQUENCE [LARGE SCALE GENOMIC DNA]</scope>
    <source>
        <strain evidence="1 2">PAR22N</strain>
    </source>
</reference>
<dbReference type="OrthoDB" id="9799618at2"/>
<accession>A0A5Q4VD91</accession>
<gene>
    <name evidence="1" type="ORF">FIM25_07155</name>
</gene>
<sequence>MGMTEEGVKKKREDVFPNIDFTTFILSLNASALVHLGIVEDPGTGQRRRNMDLAKQTIDVLAMLEEKTRGNLKEDEERLFHHLLQDLRLRYVASEKTS</sequence>
<evidence type="ECO:0000313" key="1">
    <source>
        <dbReference type="EMBL" id="TYT74896.1"/>
    </source>
</evidence>
<dbReference type="EMBL" id="VDMB01000007">
    <property type="protein sequence ID" value="TYT74896.1"/>
    <property type="molecule type" value="Genomic_DNA"/>
</dbReference>
<name>A0A5Q4VD91_9BACT</name>
<evidence type="ECO:0000313" key="2">
    <source>
        <dbReference type="Proteomes" id="UP000321899"/>
    </source>
</evidence>
<dbReference type="Pfam" id="PF08899">
    <property type="entry name" value="DUF1844"/>
    <property type="match status" value="1"/>
</dbReference>
<protein>
    <submittedName>
        <fullName evidence="1">DUF1844 domain-containing protein</fullName>
    </submittedName>
</protein>
<dbReference type="AlphaFoldDB" id="A0A5Q4VD91"/>
<keyword evidence="2" id="KW-1185">Reference proteome</keyword>